<dbReference type="AlphaFoldDB" id="A0A9E6ZWE0"/>
<name>A0A9E6ZWE0_9HYPH</name>
<dbReference type="SUPFAM" id="SSF52540">
    <property type="entry name" value="P-loop containing nucleoside triphosphate hydrolases"/>
    <property type="match status" value="1"/>
</dbReference>
<sequence>MAVIIHIGLHKTGSSAIQQFLALNASALGSQGVFYAPTMPEWPNHSPLADAFRIGQDSSLGERLLEDLLRRSQGRELLISSEMFCEPQIEASRFLDLLGDQKKKVIAYIRHPCDIVLSAFGERVKYYPNQYTSDVNDHPLAYDPGQLDVLTTWIARNDIELILAPYDRRQWHGGSLCVDFLRMIGASPDQMRANDFRVNESLSYTSVEILRRALLGGIEAHDFDVLLDAMMRLNFRDDRYPLTDENLQFCFERMRYCIGVYQKFFRSGFDEEFLFEPRSFRG</sequence>
<accession>A0A9E6ZWE0</accession>
<gene>
    <name evidence="1" type="ORF">K9D25_13775</name>
</gene>
<evidence type="ECO:0000313" key="1">
    <source>
        <dbReference type="EMBL" id="UOK69810.1"/>
    </source>
</evidence>
<dbReference type="InterPro" id="IPR027417">
    <property type="entry name" value="P-loop_NTPase"/>
</dbReference>
<evidence type="ECO:0008006" key="3">
    <source>
        <dbReference type="Google" id="ProtNLM"/>
    </source>
</evidence>
<proteinExistence type="predicted"/>
<organism evidence="1 2">
    <name type="scientific">Ancylobacter polymorphus</name>
    <dbReference type="NCBI Taxonomy" id="223390"/>
    <lineage>
        <taxon>Bacteria</taxon>
        <taxon>Pseudomonadati</taxon>
        <taxon>Pseudomonadota</taxon>
        <taxon>Alphaproteobacteria</taxon>
        <taxon>Hyphomicrobiales</taxon>
        <taxon>Xanthobacteraceae</taxon>
        <taxon>Ancylobacter</taxon>
    </lineage>
</organism>
<dbReference type="Gene3D" id="3.40.50.300">
    <property type="entry name" value="P-loop containing nucleotide triphosphate hydrolases"/>
    <property type="match status" value="1"/>
</dbReference>
<dbReference type="KEGG" id="apol:K9D25_13775"/>
<dbReference type="Proteomes" id="UP000831684">
    <property type="component" value="Chromosome"/>
</dbReference>
<protein>
    <recommendedName>
        <fullName evidence="3">Sulfotransferase domain-containing protein</fullName>
    </recommendedName>
</protein>
<dbReference type="RefSeq" id="WP_244376042.1">
    <property type="nucleotide sequence ID" value="NZ_CP083239.1"/>
</dbReference>
<evidence type="ECO:0000313" key="2">
    <source>
        <dbReference type="Proteomes" id="UP000831684"/>
    </source>
</evidence>
<reference evidence="1" key="1">
    <citation type="submission" date="2021-09" db="EMBL/GenBank/DDBJ databases">
        <title>Network and meta-omics reveal the key degrader and cooperation patterns in an efficient 1,4-dioxane-degrading microbial community.</title>
        <authorList>
            <person name="Dai C."/>
        </authorList>
    </citation>
    <scope>NUCLEOTIDE SEQUENCE</scope>
    <source>
        <strain evidence="1">ZM13</strain>
    </source>
</reference>
<dbReference type="EMBL" id="CP083239">
    <property type="protein sequence ID" value="UOK69810.1"/>
    <property type="molecule type" value="Genomic_DNA"/>
</dbReference>